<dbReference type="InterPro" id="IPR027493">
    <property type="entry name" value="Ribosomal_bL31_B"/>
</dbReference>
<evidence type="ECO:0000256" key="3">
    <source>
        <dbReference type="ARBA" id="ARBA00022980"/>
    </source>
</evidence>
<sequence length="92" mass="10665">MKPDIHPDYRPVVFHDTSVDEYFIVGSTLKTDRTIEWKDGKTYPYFTIEVSSASHPFYTGKQRVVQAEGRIANFNRRFGQFGKTNEKGNESE</sequence>
<dbReference type="PANTHER" id="PTHR33280">
    <property type="entry name" value="50S RIBOSOMAL PROTEIN L31, CHLOROPLASTIC"/>
    <property type="match status" value="1"/>
</dbReference>
<dbReference type="HAMAP" id="MF_00502">
    <property type="entry name" value="Ribosomal_bL31_2"/>
    <property type="match status" value="1"/>
</dbReference>
<gene>
    <name evidence="5" type="primary">rpmE2</name>
    <name evidence="6" type="ORF">HGP28_09590</name>
</gene>
<dbReference type="GO" id="GO:0005840">
    <property type="term" value="C:ribosome"/>
    <property type="evidence" value="ECO:0007669"/>
    <property type="project" value="UniProtKB-KW"/>
</dbReference>
<dbReference type="NCBIfam" id="TIGR00105">
    <property type="entry name" value="L31"/>
    <property type="match status" value="1"/>
</dbReference>
<dbReference type="InterPro" id="IPR042105">
    <property type="entry name" value="Ribosomal_bL31_sf"/>
</dbReference>
<dbReference type="Proteomes" id="UP000535589">
    <property type="component" value="Unassembled WGS sequence"/>
</dbReference>
<dbReference type="PROSITE" id="PS01143">
    <property type="entry name" value="RIBOSOMAL_L31"/>
    <property type="match status" value="1"/>
</dbReference>
<protein>
    <recommendedName>
        <fullName evidence="5">Large ribosomal subunit protein bL31B</fullName>
    </recommendedName>
</protein>
<keyword evidence="4 5" id="KW-0687">Ribonucleoprotein</keyword>
<dbReference type="AlphaFoldDB" id="A0A7X8TR80"/>
<accession>A0A7X8TR80</accession>
<dbReference type="PANTHER" id="PTHR33280:SF1">
    <property type="entry name" value="LARGE RIBOSOMAL SUBUNIT PROTEIN BL31C"/>
    <property type="match status" value="1"/>
</dbReference>
<dbReference type="SUPFAM" id="SSF143800">
    <property type="entry name" value="L28p-like"/>
    <property type="match status" value="1"/>
</dbReference>
<dbReference type="Gene3D" id="4.10.830.30">
    <property type="entry name" value="Ribosomal protein L31"/>
    <property type="match status" value="1"/>
</dbReference>
<organism evidence="6 7">
    <name type="scientific">Vibrio agarilyticus</name>
    <dbReference type="NCBI Taxonomy" id="2726741"/>
    <lineage>
        <taxon>Bacteria</taxon>
        <taxon>Pseudomonadati</taxon>
        <taxon>Pseudomonadota</taxon>
        <taxon>Gammaproteobacteria</taxon>
        <taxon>Vibrionales</taxon>
        <taxon>Vibrionaceae</taxon>
        <taxon>Vibrio</taxon>
    </lineage>
</organism>
<dbReference type="EMBL" id="JABAIK010000008">
    <property type="protein sequence ID" value="NLS13141.1"/>
    <property type="molecule type" value="Genomic_DNA"/>
</dbReference>
<keyword evidence="7" id="KW-1185">Reference proteome</keyword>
<dbReference type="InterPro" id="IPR034704">
    <property type="entry name" value="Ribosomal_bL28/bL31-like_sf"/>
</dbReference>
<evidence type="ECO:0000256" key="5">
    <source>
        <dbReference type="HAMAP-Rule" id="MF_00502"/>
    </source>
</evidence>
<comment type="subunit">
    <text evidence="2 5">Part of the 50S ribosomal subunit.</text>
</comment>
<comment type="similarity">
    <text evidence="1 5">Belongs to the bacterial ribosomal protein bL31 family. Type B subfamily.</text>
</comment>
<reference evidence="6 7" key="1">
    <citation type="submission" date="2020-04" db="EMBL/GenBank/DDBJ databases">
        <title>Vibrio sp. SM6, a novel species isolated from seawater.</title>
        <authorList>
            <person name="Wang X."/>
        </authorList>
    </citation>
    <scope>NUCLEOTIDE SEQUENCE [LARGE SCALE GENOMIC DNA]</scope>
    <source>
        <strain evidence="6 7">SM6</strain>
    </source>
</reference>
<keyword evidence="3 5" id="KW-0689">Ribosomal protein</keyword>
<dbReference type="GO" id="GO:0006412">
    <property type="term" value="P:translation"/>
    <property type="evidence" value="ECO:0007669"/>
    <property type="project" value="UniProtKB-UniRule"/>
</dbReference>
<evidence type="ECO:0000256" key="4">
    <source>
        <dbReference type="ARBA" id="ARBA00023274"/>
    </source>
</evidence>
<proteinExistence type="inferred from homology"/>
<dbReference type="Pfam" id="PF01197">
    <property type="entry name" value="Ribosomal_L31"/>
    <property type="match status" value="1"/>
</dbReference>
<evidence type="ECO:0000256" key="2">
    <source>
        <dbReference type="ARBA" id="ARBA00011838"/>
    </source>
</evidence>
<dbReference type="PRINTS" id="PR01249">
    <property type="entry name" value="RIBOSOMALL31"/>
</dbReference>
<name>A0A7X8TR80_9VIBR</name>
<dbReference type="RefSeq" id="WP_168836238.1">
    <property type="nucleotide sequence ID" value="NZ_JABAIK010000008.1"/>
</dbReference>
<dbReference type="GO" id="GO:0003735">
    <property type="term" value="F:structural constituent of ribosome"/>
    <property type="evidence" value="ECO:0007669"/>
    <property type="project" value="InterPro"/>
</dbReference>
<comment type="caution">
    <text evidence="6">The sequence shown here is derived from an EMBL/GenBank/DDBJ whole genome shotgun (WGS) entry which is preliminary data.</text>
</comment>
<dbReference type="GO" id="GO:1990904">
    <property type="term" value="C:ribonucleoprotein complex"/>
    <property type="evidence" value="ECO:0007669"/>
    <property type="project" value="UniProtKB-KW"/>
</dbReference>
<evidence type="ECO:0000313" key="6">
    <source>
        <dbReference type="EMBL" id="NLS13141.1"/>
    </source>
</evidence>
<evidence type="ECO:0000313" key="7">
    <source>
        <dbReference type="Proteomes" id="UP000535589"/>
    </source>
</evidence>
<dbReference type="NCBIfam" id="NF002462">
    <property type="entry name" value="PRK01678.1"/>
    <property type="match status" value="1"/>
</dbReference>
<dbReference type="InterPro" id="IPR002150">
    <property type="entry name" value="Ribosomal_bL31"/>
</dbReference>
<evidence type="ECO:0000256" key="1">
    <source>
        <dbReference type="ARBA" id="ARBA00008196"/>
    </source>
</evidence>